<proteinExistence type="predicted"/>
<keyword evidence="2" id="KW-1185">Reference proteome</keyword>
<dbReference type="Proteomes" id="UP000663879">
    <property type="component" value="Unassembled WGS sequence"/>
</dbReference>
<accession>A0A813ZNR0</accession>
<protein>
    <submittedName>
        <fullName evidence="1">Uncharacterized protein</fullName>
    </submittedName>
</protein>
<gene>
    <name evidence="1" type="ORF">OXX778_LOCUS11454</name>
</gene>
<reference evidence="1" key="1">
    <citation type="submission" date="2021-02" db="EMBL/GenBank/DDBJ databases">
        <authorList>
            <person name="Nowell W R."/>
        </authorList>
    </citation>
    <scope>NUCLEOTIDE SEQUENCE</scope>
    <source>
        <strain evidence="1">Ploen Becks lab</strain>
    </source>
</reference>
<name>A0A813ZNR0_9BILA</name>
<comment type="caution">
    <text evidence="1">The sequence shown here is derived from an EMBL/GenBank/DDBJ whole genome shotgun (WGS) entry which is preliminary data.</text>
</comment>
<dbReference type="AlphaFoldDB" id="A0A813ZNR0"/>
<evidence type="ECO:0000313" key="2">
    <source>
        <dbReference type="Proteomes" id="UP000663879"/>
    </source>
</evidence>
<evidence type="ECO:0000313" key="1">
    <source>
        <dbReference type="EMBL" id="CAF0902163.1"/>
    </source>
</evidence>
<organism evidence="1 2">
    <name type="scientific">Brachionus calyciflorus</name>
    <dbReference type="NCBI Taxonomy" id="104777"/>
    <lineage>
        <taxon>Eukaryota</taxon>
        <taxon>Metazoa</taxon>
        <taxon>Spiralia</taxon>
        <taxon>Gnathifera</taxon>
        <taxon>Rotifera</taxon>
        <taxon>Eurotatoria</taxon>
        <taxon>Monogononta</taxon>
        <taxon>Pseudotrocha</taxon>
        <taxon>Ploima</taxon>
        <taxon>Brachionidae</taxon>
        <taxon>Brachionus</taxon>
    </lineage>
</organism>
<sequence length="92" mass="10710">MDEIIKKVLEEYSSLKAWEEEYGDDEMMKMNVRMEKWFINQEVFVYPFTCTIAGPTQSGKISLLKNILMYNSILFDKPPHTVVIVFQDGGPL</sequence>
<dbReference type="EMBL" id="CAJNOC010001942">
    <property type="protein sequence ID" value="CAF0902163.1"/>
    <property type="molecule type" value="Genomic_DNA"/>
</dbReference>